<dbReference type="Proteomes" id="UP000228743">
    <property type="component" value="Unassembled WGS sequence"/>
</dbReference>
<evidence type="ECO:0000313" key="2">
    <source>
        <dbReference type="EMBL" id="PJA10392.1"/>
    </source>
</evidence>
<reference evidence="3" key="1">
    <citation type="submission" date="2017-09" db="EMBL/GenBank/DDBJ databases">
        <title>Depth-based differentiation of microbial function through sediment-hosted aquifers and enrichment of novel symbionts in the deep terrestrial subsurface.</title>
        <authorList>
            <person name="Probst A.J."/>
            <person name="Ladd B."/>
            <person name="Jarett J.K."/>
            <person name="Geller-Mcgrath D.E."/>
            <person name="Sieber C.M.K."/>
            <person name="Emerson J.B."/>
            <person name="Anantharaman K."/>
            <person name="Thomas B.C."/>
            <person name="Malmstrom R."/>
            <person name="Stieglmeier M."/>
            <person name="Klingl A."/>
            <person name="Woyke T."/>
            <person name="Ryan C.M."/>
            <person name="Banfield J.F."/>
        </authorList>
    </citation>
    <scope>NUCLEOTIDE SEQUENCE [LARGE SCALE GENOMIC DNA]</scope>
</reference>
<evidence type="ECO:0008006" key="4">
    <source>
        <dbReference type="Google" id="ProtNLM"/>
    </source>
</evidence>
<dbReference type="EMBL" id="PFPX01000011">
    <property type="protein sequence ID" value="PJA10392.1"/>
    <property type="molecule type" value="Genomic_DNA"/>
</dbReference>
<organism evidence="2 3">
    <name type="scientific">Candidatus Falkowbacteria bacterium CG_4_10_14_0_2_um_filter_41_15</name>
    <dbReference type="NCBI Taxonomy" id="1974554"/>
    <lineage>
        <taxon>Bacteria</taxon>
        <taxon>Candidatus Falkowiibacteriota</taxon>
    </lineage>
</organism>
<dbReference type="Gene3D" id="3.60.40.10">
    <property type="entry name" value="PPM-type phosphatase domain"/>
    <property type="match status" value="1"/>
</dbReference>
<proteinExistence type="predicted"/>
<dbReference type="AlphaFoldDB" id="A0A2M7W080"/>
<name>A0A2M7W080_9BACT</name>
<comment type="caution">
    <text evidence="2">The sequence shown here is derived from an EMBL/GenBank/DDBJ whole genome shotgun (WGS) entry which is preliminary data.</text>
</comment>
<feature type="region of interest" description="Disordered" evidence="1">
    <location>
        <begin position="1"/>
        <end position="27"/>
    </location>
</feature>
<dbReference type="InterPro" id="IPR036457">
    <property type="entry name" value="PPM-type-like_dom_sf"/>
</dbReference>
<accession>A0A2M7W080</accession>
<sequence>MSELSIDSDLEDESSSERQENREYSSNVLIEVDPNESLKVKIEQMIGRFMAIYTKDGANYLGYITVNPCGNKCKGDSGSEECFSDRTYTFVFPCGYEIMLPIPDLDENNLSFPLGAEVFANYLVDEDGNNIDLSLQHVVLCIYSDGTIDVRDLSGAKGKGVSIAFNDLLLSDARVGVDESASRRYDNSSLGLDAEFSGVINGGNPVSAFTARMVGRSKYSKLNEDSIAVNYARGSIVVADGLGGQPHGENASSLAARWIAHSSEPLHLAIWHAHNALDVLNYTASYFERSDTVFVAAKLKGDKVDLAYIGDCRWIIVRGGKIFAKSIPDTFFYNEMMDKKLSAREAFTNELLMKTNHIVNGTLGIQFVTGCDDRLFIQKDVHLLKGDVLILFSDGAANLSDDEIAEVASDNVSLQEMIEQFKFSIRETNNAKFYLRDFKDGGEPVALPSARDNVSIAIYRHEGLE</sequence>
<feature type="compositionally biased region" description="Acidic residues" evidence="1">
    <location>
        <begin position="1"/>
        <end position="14"/>
    </location>
</feature>
<evidence type="ECO:0000313" key="3">
    <source>
        <dbReference type="Proteomes" id="UP000228743"/>
    </source>
</evidence>
<evidence type="ECO:0000256" key="1">
    <source>
        <dbReference type="SAM" id="MobiDB-lite"/>
    </source>
</evidence>
<dbReference type="SUPFAM" id="SSF81606">
    <property type="entry name" value="PP2C-like"/>
    <property type="match status" value="1"/>
</dbReference>
<gene>
    <name evidence="2" type="ORF">COX68_00520</name>
</gene>
<protein>
    <recommendedName>
        <fullName evidence="4">PPM-type phosphatase domain-containing protein</fullName>
    </recommendedName>
</protein>